<dbReference type="AlphaFoldDB" id="M5FVG4"/>
<proteinExistence type="predicted"/>
<dbReference type="GeneID" id="63683556"/>
<keyword evidence="2" id="KW-1185">Reference proteome</keyword>
<dbReference type="RefSeq" id="XP_040628693.1">
    <property type="nucleotide sequence ID" value="XM_040768494.1"/>
</dbReference>
<sequence length="97" mass="10892">MTQMQINATYLNTTMYISLKRAVKGVYWHSTHPFSQWLLPILASSELSALEPKVGVLLSQPDNITIHGVHHQINTFADEDTHVKAASMENMSNGQKK</sequence>
<protein>
    <submittedName>
        <fullName evidence="1">Uncharacterized protein</fullName>
    </submittedName>
</protein>
<dbReference type="Proteomes" id="UP000030653">
    <property type="component" value="Unassembled WGS sequence"/>
</dbReference>
<name>M5FVG4_DACPD</name>
<organism evidence="1 2">
    <name type="scientific">Dacryopinax primogenitus (strain DJM 731)</name>
    <name type="common">Brown rot fungus</name>
    <dbReference type="NCBI Taxonomy" id="1858805"/>
    <lineage>
        <taxon>Eukaryota</taxon>
        <taxon>Fungi</taxon>
        <taxon>Dikarya</taxon>
        <taxon>Basidiomycota</taxon>
        <taxon>Agaricomycotina</taxon>
        <taxon>Dacrymycetes</taxon>
        <taxon>Dacrymycetales</taxon>
        <taxon>Dacrymycetaceae</taxon>
        <taxon>Dacryopinax</taxon>
    </lineage>
</organism>
<dbReference type="EMBL" id="JH795863">
    <property type="protein sequence ID" value="EJU01796.1"/>
    <property type="molecule type" value="Genomic_DNA"/>
</dbReference>
<gene>
    <name evidence="1" type="ORF">DACRYDRAFT_107531</name>
</gene>
<dbReference type="HOGENOM" id="CLU_2346639_0_0_1"/>
<reference evidence="1 2" key="1">
    <citation type="journal article" date="2012" name="Science">
        <title>The Paleozoic origin of enzymatic lignin decomposition reconstructed from 31 fungal genomes.</title>
        <authorList>
            <person name="Floudas D."/>
            <person name="Binder M."/>
            <person name="Riley R."/>
            <person name="Barry K."/>
            <person name="Blanchette R.A."/>
            <person name="Henrissat B."/>
            <person name="Martinez A.T."/>
            <person name="Otillar R."/>
            <person name="Spatafora J.W."/>
            <person name="Yadav J.S."/>
            <person name="Aerts A."/>
            <person name="Benoit I."/>
            <person name="Boyd A."/>
            <person name="Carlson A."/>
            <person name="Copeland A."/>
            <person name="Coutinho P.M."/>
            <person name="de Vries R.P."/>
            <person name="Ferreira P."/>
            <person name="Findley K."/>
            <person name="Foster B."/>
            <person name="Gaskell J."/>
            <person name="Glotzer D."/>
            <person name="Gorecki P."/>
            <person name="Heitman J."/>
            <person name="Hesse C."/>
            <person name="Hori C."/>
            <person name="Igarashi K."/>
            <person name="Jurgens J.A."/>
            <person name="Kallen N."/>
            <person name="Kersten P."/>
            <person name="Kohler A."/>
            <person name="Kuees U."/>
            <person name="Kumar T.K.A."/>
            <person name="Kuo A."/>
            <person name="LaButti K."/>
            <person name="Larrondo L.F."/>
            <person name="Lindquist E."/>
            <person name="Ling A."/>
            <person name="Lombard V."/>
            <person name="Lucas S."/>
            <person name="Lundell T."/>
            <person name="Martin R."/>
            <person name="McLaughlin D.J."/>
            <person name="Morgenstern I."/>
            <person name="Morin E."/>
            <person name="Murat C."/>
            <person name="Nagy L.G."/>
            <person name="Nolan M."/>
            <person name="Ohm R.A."/>
            <person name="Patyshakuliyeva A."/>
            <person name="Rokas A."/>
            <person name="Ruiz-Duenas F.J."/>
            <person name="Sabat G."/>
            <person name="Salamov A."/>
            <person name="Samejima M."/>
            <person name="Schmutz J."/>
            <person name="Slot J.C."/>
            <person name="St John F."/>
            <person name="Stenlid J."/>
            <person name="Sun H."/>
            <person name="Sun S."/>
            <person name="Syed K."/>
            <person name="Tsang A."/>
            <person name="Wiebenga A."/>
            <person name="Young D."/>
            <person name="Pisabarro A."/>
            <person name="Eastwood D.C."/>
            <person name="Martin F."/>
            <person name="Cullen D."/>
            <person name="Grigoriev I.V."/>
            <person name="Hibbett D.S."/>
        </authorList>
    </citation>
    <scope>NUCLEOTIDE SEQUENCE [LARGE SCALE GENOMIC DNA]</scope>
    <source>
        <strain evidence="1 2">DJM-731 SS1</strain>
    </source>
</reference>
<evidence type="ECO:0000313" key="2">
    <source>
        <dbReference type="Proteomes" id="UP000030653"/>
    </source>
</evidence>
<evidence type="ECO:0000313" key="1">
    <source>
        <dbReference type="EMBL" id="EJU01796.1"/>
    </source>
</evidence>
<accession>M5FVG4</accession>